<dbReference type="EMBL" id="JAHRIO010063760">
    <property type="protein sequence ID" value="MEQ2179717.1"/>
    <property type="molecule type" value="Genomic_DNA"/>
</dbReference>
<keyword evidence="2" id="KW-0472">Membrane</keyword>
<protein>
    <submittedName>
        <fullName evidence="3">Uncharacterized protein</fullName>
    </submittedName>
</protein>
<dbReference type="Proteomes" id="UP001476798">
    <property type="component" value="Unassembled WGS sequence"/>
</dbReference>
<feature type="region of interest" description="Disordered" evidence="1">
    <location>
        <begin position="38"/>
        <end position="98"/>
    </location>
</feature>
<feature type="compositionally biased region" description="Basic and acidic residues" evidence="1">
    <location>
        <begin position="40"/>
        <end position="54"/>
    </location>
</feature>
<keyword evidence="4" id="KW-1185">Reference proteome</keyword>
<feature type="compositionally biased region" description="Polar residues" evidence="1">
    <location>
        <begin position="84"/>
        <end position="98"/>
    </location>
</feature>
<sequence>MEDCAVCWKLFYSLCPVLSIICALISSAMVYLLYRKTAKKAQDGNRRQDTRRQTGETQDENVCYAALEIHQPSQRPKRKRKIQTSDVSTNSDVNTSPV</sequence>
<evidence type="ECO:0000313" key="4">
    <source>
        <dbReference type="Proteomes" id="UP001476798"/>
    </source>
</evidence>
<keyword evidence="2" id="KW-1133">Transmembrane helix</keyword>
<evidence type="ECO:0000256" key="2">
    <source>
        <dbReference type="SAM" id="Phobius"/>
    </source>
</evidence>
<evidence type="ECO:0000256" key="1">
    <source>
        <dbReference type="SAM" id="MobiDB-lite"/>
    </source>
</evidence>
<name>A0ABV0P8E0_9TELE</name>
<organism evidence="3 4">
    <name type="scientific">Goodea atripinnis</name>
    <dbReference type="NCBI Taxonomy" id="208336"/>
    <lineage>
        <taxon>Eukaryota</taxon>
        <taxon>Metazoa</taxon>
        <taxon>Chordata</taxon>
        <taxon>Craniata</taxon>
        <taxon>Vertebrata</taxon>
        <taxon>Euteleostomi</taxon>
        <taxon>Actinopterygii</taxon>
        <taxon>Neopterygii</taxon>
        <taxon>Teleostei</taxon>
        <taxon>Neoteleostei</taxon>
        <taxon>Acanthomorphata</taxon>
        <taxon>Ovalentaria</taxon>
        <taxon>Atherinomorphae</taxon>
        <taxon>Cyprinodontiformes</taxon>
        <taxon>Goodeidae</taxon>
        <taxon>Goodea</taxon>
    </lineage>
</organism>
<feature type="transmembrane region" description="Helical" evidence="2">
    <location>
        <begin position="17"/>
        <end position="34"/>
    </location>
</feature>
<comment type="caution">
    <text evidence="3">The sequence shown here is derived from an EMBL/GenBank/DDBJ whole genome shotgun (WGS) entry which is preliminary data.</text>
</comment>
<gene>
    <name evidence="3" type="ORF">GOODEAATRI_028037</name>
</gene>
<reference evidence="3 4" key="1">
    <citation type="submission" date="2021-06" db="EMBL/GenBank/DDBJ databases">
        <authorList>
            <person name="Palmer J.M."/>
        </authorList>
    </citation>
    <scope>NUCLEOTIDE SEQUENCE [LARGE SCALE GENOMIC DNA]</scope>
    <source>
        <strain evidence="3 4">GA_2019</strain>
        <tissue evidence="3">Muscle</tissue>
    </source>
</reference>
<accession>A0ABV0P8E0</accession>
<evidence type="ECO:0000313" key="3">
    <source>
        <dbReference type="EMBL" id="MEQ2179717.1"/>
    </source>
</evidence>
<keyword evidence="2" id="KW-0812">Transmembrane</keyword>
<proteinExistence type="predicted"/>